<sequence>MSTDENLQPQLDPNERKAEAWRDFDEACSVNDVASVEEFFQTGLQNASDASYRLQYHENSIEVKRCLLQHSKAPSPKEVRSARSLEEIKLFVEFGFDVKAEGHLVLEDMVDSREILDWLLDQGADINSTDSSHNYHGNRLPKGEYDHSLRVLNKVAARGDIETFDYLVSRGANPLRSLALHHASWCQDAEKTKAMISHLINKHRLDVNASGETLGLHEFYWYTRGDDGSALNSAVAHKNIAAIEELLKHGANPEGRDPDGKESRECPTYISIGYCSKEPWLPALRPLLEGGANPISALNHAIQRNNIEAARICLECGADPVRAEEIDRLEVEEEERLIAEDGLGRDAMEYEGMKDEMRKLLNDWKSGITSRL</sequence>
<reference evidence="1 2" key="1">
    <citation type="journal article" date="2022" name="New Phytol.">
        <title>Ecological generalism drives hyperdiversity of secondary metabolite gene clusters in xylarialean endophytes.</title>
        <authorList>
            <person name="Franco M.E.E."/>
            <person name="Wisecaver J.H."/>
            <person name="Arnold A.E."/>
            <person name="Ju Y.M."/>
            <person name="Slot J.C."/>
            <person name="Ahrendt S."/>
            <person name="Moore L.P."/>
            <person name="Eastman K.E."/>
            <person name="Scott K."/>
            <person name="Konkel Z."/>
            <person name="Mondo S.J."/>
            <person name="Kuo A."/>
            <person name="Hayes R.D."/>
            <person name="Haridas S."/>
            <person name="Andreopoulos B."/>
            <person name="Riley R."/>
            <person name="LaButti K."/>
            <person name="Pangilinan J."/>
            <person name="Lipzen A."/>
            <person name="Amirebrahimi M."/>
            <person name="Yan J."/>
            <person name="Adam C."/>
            <person name="Keymanesh K."/>
            <person name="Ng V."/>
            <person name="Louie K."/>
            <person name="Northen T."/>
            <person name="Drula E."/>
            <person name="Henrissat B."/>
            <person name="Hsieh H.M."/>
            <person name="Youens-Clark K."/>
            <person name="Lutzoni F."/>
            <person name="Miadlikowska J."/>
            <person name="Eastwood D.C."/>
            <person name="Hamelin R.C."/>
            <person name="Grigoriev I.V."/>
            <person name="U'Ren J.M."/>
        </authorList>
    </citation>
    <scope>NUCLEOTIDE SEQUENCE [LARGE SCALE GENOMIC DNA]</scope>
    <source>
        <strain evidence="1 2">ER1909</strain>
    </source>
</reference>
<gene>
    <name evidence="1" type="ORF">F4821DRAFT_239449</name>
</gene>
<dbReference type="EMBL" id="MU394320">
    <property type="protein sequence ID" value="KAI6085937.1"/>
    <property type="molecule type" value="Genomic_DNA"/>
</dbReference>
<evidence type="ECO:0000313" key="1">
    <source>
        <dbReference type="EMBL" id="KAI6085937.1"/>
    </source>
</evidence>
<organism evidence="1 2">
    <name type="scientific">Hypoxylon rubiginosum</name>
    <dbReference type="NCBI Taxonomy" id="110542"/>
    <lineage>
        <taxon>Eukaryota</taxon>
        <taxon>Fungi</taxon>
        <taxon>Dikarya</taxon>
        <taxon>Ascomycota</taxon>
        <taxon>Pezizomycotina</taxon>
        <taxon>Sordariomycetes</taxon>
        <taxon>Xylariomycetidae</taxon>
        <taxon>Xylariales</taxon>
        <taxon>Hypoxylaceae</taxon>
        <taxon>Hypoxylon</taxon>
    </lineage>
</organism>
<protein>
    <submittedName>
        <fullName evidence="1">Uncharacterized protein</fullName>
    </submittedName>
</protein>
<keyword evidence="2" id="KW-1185">Reference proteome</keyword>
<name>A0ACC0CZM3_9PEZI</name>
<accession>A0ACC0CZM3</accession>
<comment type="caution">
    <text evidence="1">The sequence shown here is derived from an EMBL/GenBank/DDBJ whole genome shotgun (WGS) entry which is preliminary data.</text>
</comment>
<evidence type="ECO:0000313" key="2">
    <source>
        <dbReference type="Proteomes" id="UP001497680"/>
    </source>
</evidence>
<dbReference type="Proteomes" id="UP001497680">
    <property type="component" value="Unassembled WGS sequence"/>
</dbReference>
<proteinExistence type="predicted"/>